<dbReference type="InterPro" id="IPR037214">
    <property type="entry name" value="TROVE_dom_sf"/>
</dbReference>
<evidence type="ECO:0000256" key="6">
    <source>
        <dbReference type="ARBA" id="ARBA00023274"/>
    </source>
</evidence>
<comment type="similarity">
    <text evidence="2">Belongs to the Ro 60 kDa family.</text>
</comment>
<accession>A0AAE2VC55</accession>
<evidence type="ECO:0000256" key="4">
    <source>
        <dbReference type="ARBA" id="ARBA00022723"/>
    </source>
</evidence>
<dbReference type="Pfam" id="PF25045">
    <property type="entry name" value="vWA_Ro60"/>
    <property type="match status" value="1"/>
</dbReference>
<dbReference type="InterPro" id="IPR008858">
    <property type="entry name" value="TROVE_dom"/>
</dbReference>
<comment type="caution">
    <text evidence="8">The sequence shown here is derived from an EMBL/GenBank/DDBJ whole genome shotgun (WGS) entry which is preliminary data.</text>
</comment>
<evidence type="ECO:0000313" key="8">
    <source>
        <dbReference type="EMBL" id="MBK1854621.1"/>
    </source>
</evidence>
<dbReference type="InterPro" id="IPR056800">
    <property type="entry name" value="vWA_Ro60"/>
</dbReference>
<dbReference type="PANTHER" id="PTHR14202">
    <property type="entry name" value="60 KDA RIBONUCLEOPROTEIN SSA/RO"/>
    <property type="match status" value="1"/>
</dbReference>
<protein>
    <submittedName>
        <fullName evidence="8">RNA-binding protein</fullName>
    </submittedName>
</protein>
<reference evidence="8" key="1">
    <citation type="submission" date="2021-01" db="EMBL/GenBank/DDBJ databases">
        <title>Modified the classification status of verrucomicrobia.</title>
        <authorList>
            <person name="Feng X."/>
        </authorList>
    </citation>
    <scope>NUCLEOTIDE SEQUENCE</scope>
    <source>
        <strain evidence="8">5K15</strain>
    </source>
</reference>
<dbReference type="SUPFAM" id="SSF140864">
    <property type="entry name" value="TROVE domain-like"/>
    <property type="match status" value="1"/>
</dbReference>
<dbReference type="EMBL" id="JAENIG010000003">
    <property type="protein sequence ID" value="MBK1854621.1"/>
    <property type="molecule type" value="Genomic_DNA"/>
</dbReference>
<evidence type="ECO:0000256" key="2">
    <source>
        <dbReference type="ARBA" id="ARBA00007814"/>
    </source>
</evidence>
<dbReference type="AlphaFoldDB" id="A0AAE2VC55"/>
<keyword evidence="3" id="KW-0963">Cytoplasm</keyword>
<comment type="subcellular location">
    <subcellularLocation>
        <location evidence="1">Cytoplasm</location>
    </subcellularLocation>
</comment>
<dbReference type="PANTHER" id="PTHR14202:SF0">
    <property type="entry name" value="RNA-BINDING PROTEIN RO60"/>
    <property type="match status" value="1"/>
</dbReference>
<dbReference type="RefSeq" id="WP_309489227.1">
    <property type="nucleotide sequence ID" value="NZ_JAENIG010000003.1"/>
</dbReference>
<keyword evidence="6" id="KW-0687">Ribonucleoprotein</keyword>
<evidence type="ECO:0000256" key="3">
    <source>
        <dbReference type="ARBA" id="ARBA00022490"/>
    </source>
</evidence>
<keyword evidence="5" id="KW-0694">RNA-binding</keyword>
<dbReference type="GO" id="GO:0005737">
    <property type="term" value="C:cytoplasm"/>
    <property type="evidence" value="ECO:0007669"/>
    <property type="project" value="UniProtKB-SubCell"/>
</dbReference>
<name>A0AAE2VC55_9BACT</name>
<dbReference type="GO" id="GO:1990904">
    <property type="term" value="C:ribonucleoprotein complex"/>
    <property type="evidence" value="ECO:0007669"/>
    <property type="project" value="UniProtKB-KW"/>
</dbReference>
<evidence type="ECO:0000259" key="7">
    <source>
        <dbReference type="PROSITE" id="PS50988"/>
    </source>
</evidence>
<sequence>MANKNLFQSTRGKKLPQTNATNLAGGRAYAFTPQHALAQYVATGCLNGTFYATAGEQLEKIIELAGQVDDHFLAKTAIYSRRKAYMKDTPALLCALLANRDVALLAEIFPQVIDNGKMLRNFVQIVRSGITGRKSLGSAPKRMVQAWLNRVNDEALLAASIGQSPSLADVIKMVHPRPKNAQREAFYAYLIGRAYSEENLPSVIRQYENWKLTREGNPPKVPFQMLTSLELGKRDWLTIAKNAPWQMTRMNLNTFARQGVFKMIGMSGKIANRLKNPRLIRQARAFPYQLMAAYLNAGDDVPNKIKNALQDAMEIALENVPEIKGNVVVCTDVSGSMHGSVTGYRKGSTSKTRCLDVAALTTAAILRKNPNAIVLPFENDVVKVNLNPRDSVMTNATKLASLPCGGTNCSAPLAWLNKYRRPVDMVIFVSDNESWIDSPHYGYFGGGATNTMREWNQIKQRNSKARMVCIDITPNETTQAKERADILNIGGFSDQVFKTIAAFASKSLHPDHWIGEINQTIIKTPMKKQAI</sequence>
<dbReference type="GO" id="GO:0046872">
    <property type="term" value="F:metal ion binding"/>
    <property type="evidence" value="ECO:0007669"/>
    <property type="project" value="UniProtKB-KW"/>
</dbReference>
<dbReference type="InterPro" id="IPR036465">
    <property type="entry name" value="vWFA_dom_sf"/>
</dbReference>
<dbReference type="PROSITE" id="PS50988">
    <property type="entry name" value="TROVE"/>
    <property type="match status" value="1"/>
</dbReference>
<dbReference type="Gene3D" id="3.40.50.410">
    <property type="entry name" value="von Willebrand factor, type A domain"/>
    <property type="match status" value="1"/>
</dbReference>
<gene>
    <name evidence="8" type="ORF">JIN83_06600</name>
</gene>
<evidence type="ECO:0000256" key="5">
    <source>
        <dbReference type="ARBA" id="ARBA00022884"/>
    </source>
</evidence>
<proteinExistence type="inferred from homology"/>
<dbReference type="GO" id="GO:0003723">
    <property type="term" value="F:RNA binding"/>
    <property type="evidence" value="ECO:0007669"/>
    <property type="project" value="UniProtKB-KW"/>
</dbReference>
<dbReference type="InterPro" id="IPR040322">
    <property type="entry name" value="TROVE2"/>
</dbReference>
<keyword evidence="4" id="KW-0479">Metal-binding</keyword>
<evidence type="ECO:0000313" key="9">
    <source>
        <dbReference type="Proteomes" id="UP000634206"/>
    </source>
</evidence>
<evidence type="ECO:0000256" key="1">
    <source>
        <dbReference type="ARBA" id="ARBA00004496"/>
    </source>
</evidence>
<keyword evidence="9" id="KW-1185">Reference proteome</keyword>
<dbReference type="SUPFAM" id="SSF53300">
    <property type="entry name" value="vWA-like"/>
    <property type="match status" value="1"/>
</dbReference>
<dbReference type="Proteomes" id="UP000634206">
    <property type="component" value="Unassembled WGS sequence"/>
</dbReference>
<feature type="domain" description="TROVE" evidence="7">
    <location>
        <begin position="20"/>
        <end position="325"/>
    </location>
</feature>
<organism evidence="8 9">
    <name type="scientific">Oceaniferula flava</name>
    <dbReference type="NCBI Taxonomy" id="2800421"/>
    <lineage>
        <taxon>Bacteria</taxon>
        <taxon>Pseudomonadati</taxon>
        <taxon>Verrucomicrobiota</taxon>
        <taxon>Verrucomicrobiia</taxon>
        <taxon>Verrucomicrobiales</taxon>
        <taxon>Verrucomicrobiaceae</taxon>
        <taxon>Oceaniferula</taxon>
    </lineage>
</organism>